<dbReference type="EMBL" id="BNBD01000002">
    <property type="protein sequence ID" value="GHF36083.1"/>
    <property type="molecule type" value="Genomic_DNA"/>
</dbReference>
<dbReference type="Proteomes" id="UP000638313">
    <property type="component" value="Unassembled WGS sequence"/>
</dbReference>
<feature type="compositionally biased region" description="Basic and acidic residues" evidence="2">
    <location>
        <begin position="331"/>
        <end position="342"/>
    </location>
</feature>
<dbReference type="Gene3D" id="1.10.1740.10">
    <property type="match status" value="1"/>
</dbReference>
<dbReference type="AlphaFoldDB" id="A0A919B0A3"/>
<comment type="similarity">
    <text evidence="1">Belongs to the sigma-70 factor family. ECF subfamily.</text>
</comment>
<dbReference type="GO" id="GO:0016987">
    <property type="term" value="F:sigma factor activity"/>
    <property type="evidence" value="ECO:0007669"/>
    <property type="project" value="UniProtKB-KW"/>
</dbReference>
<keyword evidence="1" id="KW-0731">Sigma factor</keyword>
<evidence type="ECO:0000313" key="7">
    <source>
        <dbReference type="Proteomes" id="UP000638313"/>
    </source>
</evidence>
<keyword evidence="1" id="KW-0238">DNA-binding</keyword>
<feature type="domain" description="SCP" evidence="4">
    <location>
        <begin position="431"/>
        <end position="545"/>
    </location>
</feature>
<feature type="region of interest" description="Disordered" evidence="2">
    <location>
        <begin position="330"/>
        <end position="425"/>
    </location>
</feature>
<evidence type="ECO:0000259" key="5">
    <source>
        <dbReference type="Pfam" id="PF04542"/>
    </source>
</evidence>
<name>A0A919B0A3_9ACTN</name>
<dbReference type="GO" id="GO:0006352">
    <property type="term" value="P:DNA-templated transcription initiation"/>
    <property type="evidence" value="ECO:0007669"/>
    <property type="project" value="InterPro"/>
</dbReference>
<dbReference type="SUPFAM" id="SSF55797">
    <property type="entry name" value="PR-1-like"/>
    <property type="match status" value="1"/>
</dbReference>
<protein>
    <recommendedName>
        <fullName evidence="1">RNA polymerase sigma factor</fullName>
    </recommendedName>
</protein>
<evidence type="ECO:0000256" key="1">
    <source>
        <dbReference type="RuleBase" id="RU000716"/>
    </source>
</evidence>
<comment type="caution">
    <text evidence="6">The sequence shown here is derived from an EMBL/GenBank/DDBJ whole genome shotgun (WGS) entry which is preliminary data.</text>
</comment>
<sequence length="548" mass="56939">MESVNVAVVEAARAGDTAAQDELVAAHLPLVYNIVGRALNGHADVDDVVQDTMLRVINGLDGLRDAASFRSWLVAVAMNQIRNHWRDKRPEAPVSGIQDVVGDVVDPQADFVDLTIVRLGLEGQRKEAAEATRWLDEGEQEVLSLWWLEAAGELTRAEVAAALDLTPQHTAVRVQRTKAQLDIARNVVQALAAHPRCARLADTVATWDGVPSALWRKRIARHVRECGRCSGALSALVPAEGLLAGLGLVPVGGALLHRWGTPAAHTAPVAHSASIPGPRGRRRASEGRTSAGRGHRSKPRTARRVAVGAGVLALIGGGIAGGGYLLQTSPDDTRLTAEDRPASGELHQLGAKDPSPLRSGSPSASPSPSASASASASPSASASASASATPSPSASRTSDTSGERTAAPTRKAAPKAPSNPGGGSTAQKVVALVNAERAKAGCSPVTSNSLLDAAAQGHSDDMAARGFFDHTNPDGKGPGDRITAAGYRWSTYGENIAYGQQDAAAVMDSWMNSPGHRANILNCSFKEIGIGINTAPGGPRWTQVFGAR</sequence>
<dbReference type="InterPro" id="IPR035940">
    <property type="entry name" value="CAP_sf"/>
</dbReference>
<proteinExistence type="inferred from homology"/>
<organism evidence="6 7">
    <name type="scientific">Streptomyces mashuensis</name>
    <dbReference type="NCBI Taxonomy" id="33904"/>
    <lineage>
        <taxon>Bacteria</taxon>
        <taxon>Bacillati</taxon>
        <taxon>Actinomycetota</taxon>
        <taxon>Actinomycetes</taxon>
        <taxon>Kitasatosporales</taxon>
        <taxon>Streptomycetaceae</taxon>
        <taxon>Streptomyces</taxon>
    </lineage>
</organism>
<dbReference type="CDD" id="cd05379">
    <property type="entry name" value="CAP_bacterial"/>
    <property type="match status" value="1"/>
</dbReference>
<reference evidence="6" key="2">
    <citation type="submission" date="2020-09" db="EMBL/GenBank/DDBJ databases">
        <authorList>
            <person name="Sun Q."/>
            <person name="Ohkuma M."/>
        </authorList>
    </citation>
    <scope>NUCLEOTIDE SEQUENCE</scope>
    <source>
        <strain evidence="6">JCM 4059</strain>
    </source>
</reference>
<feature type="region of interest" description="Disordered" evidence="2">
    <location>
        <begin position="266"/>
        <end position="304"/>
    </location>
</feature>
<evidence type="ECO:0000259" key="4">
    <source>
        <dbReference type="Pfam" id="PF00188"/>
    </source>
</evidence>
<dbReference type="Pfam" id="PF00188">
    <property type="entry name" value="CAP"/>
    <property type="match status" value="1"/>
</dbReference>
<keyword evidence="3" id="KW-1133">Transmembrane helix</keyword>
<dbReference type="Gene3D" id="3.40.33.10">
    <property type="entry name" value="CAP"/>
    <property type="match status" value="1"/>
</dbReference>
<dbReference type="SUPFAM" id="SSF88946">
    <property type="entry name" value="Sigma2 domain of RNA polymerase sigma factors"/>
    <property type="match status" value="1"/>
</dbReference>
<feature type="domain" description="RNA polymerase sigma-70 region 2" evidence="5">
    <location>
        <begin position="23"/>
        <end position="89"/>
    </location>
</feature>
<dbReference type="InterPro" id="IPR013325">
    <property type="entry name" value="RNA_pol_sigma_r2"/>
</dbReference>
<evidence type="ECO:0000256" key="2">
    <source>
        <dbReference type="SAM" id="MobiDB-lite"/>
    </source>
</evidence>
<dbReference type="PROSITE" id="PS01063">
    <property type="entry name" value="SIGMA70_ECF"/>
    <property type="match status" value="1"/>
</dbReference>
<dbReference type="InterPro" id="IPR007627">
    <property type="entry name" value="RNA_pol_sigma70_r2"/>
</dbReference>
<keyword evidence="3" id="KW-0472">Membrane</keyword>
<keyword evidence="1" id="KW-0804">Transcription</keyword>
<keyword evidence="3" id="KW-0812">Transmembrane</keyword>
<gene>
    <name evidence="6" type="ORF">GCM10010218_16950</name>
</gene>
<dbReference type="PANTHER" id="PTHR31157">
    <property type="entry name" value="SCP DOMAIN-CONTAINING PROTEIN"/>
    <property type="match status" value="1"/>
</dbReference>
<reference evidence="6" key="1">
    <citation type="journal article" date="2014" name="Int. J. Syst. Evol. Microbiol.">
        <title>Complete genome sequence of Corynebacterium casei LMG S-19264T (=DSM 44701T), isolated from a smear-ripened cheese.</title>
        <authorList>
            <consortium name="US DOE Joint Genome Institute (JGI-PGF)"/>
            <person name="Walter F."/>
            <person name="Albersmeier A."/>
            <person name="Kalinowski J."/>
            <person name="Ruckert C."/>
        </authorList>
    </citation>
    <scope>NUCLEOTIDE SEQUENCE</scope>
    <source>
        <strain evidence="6">JCM 4059</strain>
    </source>
</reference>
<accession>A0A919B0A3</accession>
<dbReference type="InterPro" id="IPR014044">
    <property type="entry name" value="CAP_dom"/>
</dbReference>
<evidence type="ECO:0000256" key="3">
    <source>
        <dbReference type="SAM" id="Phobius"/>
    </source>
</evidence>
<dbReference type="PANTHER" id="PTHR31157:SF1">
    <property type="entry name" value="SCP DOMAIN-CONTAINING PROTEIN"/>
    <property type="match status" value="1"/>
</dbReference>
<keyword evidence="7" id="KW-1185">Reference proteome</keyword>
<keyword evidence="1" id="KW-0805">Transcription regulation</keyword>
<dbReference type="Pfam" id="PF04542">
    <property type="entry name" value="Sigma70_r2"/>
    <property type="match status" value="1"/>
</dbReference>
<feature type="compositionally biased region" description="Low complexity" evidence="2">
    <location>
        <begin position="354"/>
        <end position="416"/>
    </location>
</feature>
<dbReference type="GO" id="GO:0003677">
    <property type="term" value="F:DNA binding"/>
    <property type="evidence" value="ECO:0007669"/>
    <property type="project" value="UniProtKB-KW"/>
</dbReference>
<dbReference type="NCBIfam" id="TIGR02937">
    <property type="entry name" value="sigma70-ECF"/>
    <property type="match status" value="1"/>
</dbReference>
<dbReference type="RefSeq" id="WP_190128792.1">
    <property type="nucleotide sequence ID" value="NZ_BNBD01000002.1"/>
</dbReference>
<dbReference type="InterPro" id="IPR014284">
    <property type="entry name" value="RNA_pol_sigma-70_dom"/>
</dbReference>
<evidence type="ECO:0000313" key="6">
    <source>
        <dbReference type="EMBL" id="GHF36083.1"/>
    </source>
</evidence>
<feature type="compositionally biased region" description="Basic residues" evidence="2">
    <location>
        <begin position="293"/>
        <end position="303"/>
    </location>
</feature>
<dbReference type="InterPro" id="IPR000838">
    <property type="entry name" value="RNA_pol_sigma70_ECF_CS"/>
</dbReference>
<feature type="transmembrane region" description="Helical" evidence="3">
    <location>
        <begin position="305"/>
        <end position="326"/>
    </location>
</feature>